<name>A0A0C2XP64_AMAMK</name>
<evidence type="ECO:0000313" key="3">
    <source>
        <dbReference type="EMBL" id="KIL70958.1"/>
    </source>
</evidence>
<feature type="region of interest" description="Disordered" evidence="2">
    <location>
        <begin position="1"/>
        <end position="255"/>
    </location>
</feature>
<proteinExistence type="predicted"/>
<feature type="compositionally biased region" description="Polar residues" evidence="2">
    <location>
        <begin position="203"/>
        <end position="214"/>
    </location>
</feature>
<organism evidence="3 4">
    <name type="scientific">Amanita muscaria (strain Koide BX008)</name>
    <dbReference type="NCBI Taxonomy" id="946122"/>
    <lineage>
        <taxon>Eukaryota</taxon>
        <taxon>Fungi</taxon>
        <taxon>Dikarya</taxon>
        <taxon>Basidiomycota</taxon>
        <taxon>Agaricomycotina</taxon>
        <taxon>Agaricomycetes</taxon>
        <taxon>Agaricomycetidae</taxon>
        <taxon>Agaricales</taxon>
        <taxon>Pluteineae</taxon>
        <taxon>Amanitaceae</taxon>
        <taxon>Amanita</taxon>
    </lineage>
</organism>
<feature type="coiled-coil region" evidence="1">
    <location>
        <begin position="464"/>
        <end position="516"/>
    </location>
</feature>
<keyword evidence="1" id="KW-0175">Coiled coil</keyword>
<keyword evidence="4" id="KW-1185">Reference proteome</keyword>
<evidence type="ECO:0000313" key="4">
    <source>
        <dbReference type="Proteomes" id="UP000054549"/>
    </source>
</evidence>
<dbReference type="HOGENOM" id="CLU_402270_0_0_1"/>
<reference evidence="3 4" key="1">
    <citation type="submission" date="2014-04" db="EMBL/GenBank/DDBJ databases">
        <title>Evolutionary Origins and Diversification of the Mycorrhizal Mutualists.</title>
        <authorList>
            <consortium name="DOE Joint Genome Institute"/>
            <consortium name="Mycorrhizal Genomics Consortium"/>
            <person name="Kohler A."/>
            <person name="Kuo A."/>
            <person name="Nagy L.G."/>
            <person name="Floudas D."/>
            <person name="Copeland A."/>
            <person name="Barry K.W."/>
            <person name="Cichocki N."/>
            <person name="Veneault-Fourrey C."/>
            <person name="LaButti K."/>
            <person name="Lindquist E.A."/>
            <person name="Lipzen A."/>
            <person name="Lundell T."/>
            <person name="Morin E."/>
            <person name="Murat C."/>
            <person name="Riley R."/>
            <person name="Ohm R."/>
            <person name="Sun H."/>
            <person name="Tunlid A."/>
            <person name="Henrissat B."/>
            <person name="Grigoriev I.V."/>
            <person name="Hibbett D.S."/>
            <person name="Martin F."/>
        </authorList>
    </citation>
    <scope>NUCLEOTIDE SEQUENCE [LARGE SCALE GENOMIC DNA]</scope>
    <source>
        <strain evidence="3 4">Koide BX008</strain>
    </source>
</reference>
<feature type="compositionally biased region" description="Polar residues" evidence="2">
    <location>
        <begin position="226"/>
        <end position="236"/>
    </location>
</feature>
<accession>A0A0C2XP64</accession>
<dbReference type="EMBL" id="KN818223">
    <property type="protein sequence ID" value="KIL70958.1"/>
    <property type="molecule type" value="Genomic_DNA"/>
</dbReference>
<protein>
    <submittedName>
        <fullName evidence="3">Uncharacterized protein</fullName>
    </submittedName>
</protein>
<dbReference type="InParanoid" id="A0A0C2XP64"/>
<evidence type="ECO:0000256" key="2">
    <source>
        <dbReference type="SAM" id="MobiDB-lite"/>
    </source>
</evidence>
<sequence length="621" mass="68113">MGEIRPPQPVKRTGTPESSLTRRRQSAVVQRCSQDEHSSKSNESATQNGPGTRSSALRPSSRLNTISALPKYRPKSTASEVAKQPPTPPPRTSTRRRFQASEDEKEDQSYSMKLNPATSSSNRKARPISPLPLRALNRSSGVVNPSPPSTPSRSKPATPSSAKFSPSIPSRAPKAVKTATSSTAPQSNSNSPRLSSSSSSCSVTPRTPKTNAIKGTSRRSERGSTNEKGSGTTTPSPRRFQSDSPLTRQQPRRVVDLTHDSQMIGNMSHISEATSEEEDVALLLAPIADPSAPTPAMPRLIRTRPRDEQPLVTPARHANTLPSRSQMSYLSPLPPGESPSFLRVQKPSGDERIFRGSIMSWEQMATEASKTLGEDEVHSMLADVPAPFGSVPISPTVSSIGMDIPDSPCLSALNSPGAFGSISQVLLPDVTPSPAVHTGTFKYDSNNDLGPVDGAIVTLLRLQLVAVENTAKERLKRLQMMEEEMHNLKEEHKRETSELSTQIVRMQEVLHEQEEEEERTAVERAAYTVSLEEQLREAKVSMQRVVQDEIMRFKQSERRSRQADLRLRHVVGETTCAARVAQTCWDSVHELSEAEVEMVKGDRQLLSIVLAELDRMILLVQ</sequence>
<dbReference type="OrthoDB" id="3203770at2759"/>
<feature type="compositionally biased region" description="Low complexity" evidence="2">
    <location>
        <begin position="151"/>
        <end position="163"/>
    </location>
</feature>
<dbReference type="AlphaFoldDB" id="A0A0C2XP64"/>
<feature type="compositionally biased region" description="Polar residues" evidence="2">
    <location>
        <begin position="109"/>
        <end position="122"/>
    </location>
</feature>
<gene>
    <name evidence="3" type="ORF">M378DRAFT_155905</name>
</gene>
<dbReference type="Proteomes" id="UP000054549">
    <property type="component" value="Unassembled WGS sequence"/>
</dbReference>
<feature type="compositionally biased region" description="Low complexity" evidence="2">
    <location>
        <begin position="187"/>
        <end position="202"/>
    </location>
</feature>
<feature type="compositionally biased region" description="Polar residues" evidence="2">
    <location>
        <begin position="41"/>
        <end position="67"/>
    </location>
</feature>
<evidence type="ECO:0000256" key="1">
    <source>
        <dbReference type="SAM" id="Coils"/>
    </source>
</evidence>
<dbReference type="STRING" id="946122.A0A0C2XP64"/>